<feature type="compositionally biased region" description="Basic and acidic residues" evidence="1">
    <location>
        <begin position="91"/>
        <end position="104"/>
    </location>
</feature>
<dbReference type="PANTHER" id="PTHR13582">
    <property type="entry name" value="M-PHASE PHOSPHOPROTEIN 6"/>
    <property type="match status" value="1"/>
</dbReference>
<gene>
    <name evidence="2" type="ORF">B4U80_09718</name>
</gene>
<proteinExistence type="predicted"/>
<dbReference type="AlphaFoldDB" id="A0A443SUF9"/>
<feature type="region of interest" description="Disordered" evidence="1">
    <location>
        <begin position="80"/>
        <end position="131"/>
    </location>
</feature>
<dbReference type="Proteomes" id="UP000288716">
    <property type="component" value="Unassembled WGS sequence"/>
</dbReference>
<dbReference type="GO" id="GO:0000460">
    <property type="term" value="P:maturation of 5.8S rRNA"/>
    <property type="evidence" value="ECO:0007669"/>
    <property type="project" value="TreeGrafter"/>
</dbReference>
<evidence type="ECO:0000313" key="2">
    <source>
        <dbReference type="EMBL" id="RWS31134.1"/>
    </source>
</evidence>
<comment type="caution">
    <text evidence="2">The sequence shown here is derived from an EMBL/GenBank/DDBJ whole genome shotgun (WGS) entry which is preliminary data.</text>
</comment>
<dbReference type="Pfam" id="PF10175">
    <property type="entry name" value="MPP6"/>
    <property type="match status" value="1"/>
</dbReference>
<dbReference type="InterPro" id="IPR019324">
    <property type="entry name" value="MPP6"/>
</dbReference>
<evidence type="ECO:0000256" key="1">
    <source>
        <dbReference type="SAM" id="MobiDB-lite"/>
    </source>
</evidence>
<feature type="compositionally biased region" description="Basic residues" evidence="1">
    <location>
        <begin position="114"/>
        <end position="124"/>
    </location>
</feature>
<dbReference type="EMBL" id="NCKV01000262">
    <property type="protein sequence ID" value="RWS31134.1"/>
    <property type="molecule type" value="Genomic_DNA"/>
</dbReference>
<name>A0A443SUF9_9ACAR</name>
<evidence type="ECO:0000313" key="3">
    <source>
        <dbReference type="Proteomes" id="UP000288716"/>
    </source>
</evidence>
<evidence type="ECO:0008006" key="4">
    <source>
        <dbReference type="Google" id="ProtNLM"/>
    </source>
</evidence>
<reference evidence="2 3" key="1">
    <citation type="journal article" date="2018" name="Gigascience">
        <title>Genomes of trombidid mites reveal novel predicted allergens and laterally-transferred genes associated with secondary metabolism.</title>
        <authorList>
            <person name="Dong X."/>
            <person name="Chaisiri K."/>
            <person name="Xia D."/>
            <person name="Armstrong S.D."/>
            <person name="Fang Y."/>
            <person name="Donnelly M.J."/>
            <person name="Kadowaki T."/>
            <person name="McGarry J.W."/>
            <person name="Darby A.C."/>
            <person name="Makepeace B.L."/>
        </authorList>
    </citation>
    <scope>NUCLEOTIDE SEQUENCE [LARGE SCALE GENOMIC DNA]</scope>
    <source>
        <strain evidence="2">UoL-UT</strain>
    </source>
</reference>
<protein>
    <recommendedName>
        <fullName evidence="4">M-phase phosphoprotein 6-like protein</fullName>
    </recommendedName>
</protein>
<dbReference type="OrthoDB" id="20403at2759"/>
<dbReference type="VEuPathDB" id="VectorBase:LDEU000904"/>
<accession>A0A443SUF9</accession>
<dbReference type="PANTHER" id="PTHR13582:SF0">
    <property type="entry name" value="M-PHASE PHOSPHOPROTEIN 6"/>
    <property type="match status" value="1"/>
</dbReference>
<sequence>MAKKFERLSKNLRQMKFMQRSKIISETATEEENVLKKVIESSGKEMYTFLDGFEFCENLKYGRMSFKGMNIDIEKLMKENETEEDVEREEVDVTREQMTKRMLNESEISESDRHKRPKRKRTKYIRPVDDN</sequence>
<feature type="compositionally biased region" description="Acidic residues" evidence="1">
    <location>
        <begin position="81"/>
        <end position="90"/>
    </location>
</feature>
<dbReference type="STRING" id="299467.A0A443SUF9"/>
<organism evidence="2 3">
    <name type="scientific">Leptotrombidium deliense</name>
    <dbReference type="NCBI Taxonomy" id="299467"/>
    <lineage>
        <taxon>Eukaryota</taxon>
        <taxon>Metazoa</taxon>
        <taxon>Ecdysozoa</taxon>
        <taxon>Arthropoda</taxon>
        <taxon>Chelicerata</taxon>
        <taxon>Arachnida</taxon>
        <taxon>Acari</taxon>
        <taxon>Acariformes</taxon>
        <taxon>Trombidiformes</taxon>
        <taxon>Prostigmata</taxon>
        <taxon>Anystina</taxon>
        <taxon>Parasitengona</taxon>
        <taxon>Trombiculoidea</taxon>
        <taxon>Trombiculidae</taxon>
        <taxon>Leptotrombidium</taxon>
    </lineage>
</organism>
<keyword evidence="3" id="KW-1185">Reference proteome</keyword>